<feature type="transmembrane region" description="Helical" evidence="1">
    <location>
        <begin position="54"/>
        <end position="73"/>
    </location>
</feature>
<evidence type="ECO:0000313" key="2">
    <source>
        <dbReference type="EMBL" id="GAA3636713.1"/>
    </source>
</evidence>
<keyword evidence="1" id="KW-0812">Transmembrane</keyword>
<protein>
    <submittedName>
        <fullName evidence="2">Uncharacterized protein</fullName>
    </submittedName>
</protein>
<feature type="transmembrane region" description="Helical" evidence="1">
    <location>
        <begin position="85"/>
        <end position="106"/>
    </location>
</feature>
<comment type="caution">
    <text evidence="2">The sequence shown here is derived from an EMBL/GenBank/DDBJ whole genome shotgun (WGS) entry which is preliminary data.</text>
</comment>
<dbReference type="SUPFAM" id="SSF53474">
    <property type="entry name" value="alpha/beta-Hydrolases"/>
    <property type="match status" value="1"/>
</dbReference>
<dbReference type="InterPro" id="IPR029058">
    <property type="entry name" value="AB_hydrolase_fold"/>
</dbReference>
<keyword evidence="3" id="KW-1185">Reference proteome</keyword>
<name>A0ABP7ANJ7_9ACTN</name>
<gene>
    <name evidence="2" type="ORF">GCM10022236_44070</name>
</gene>
<feature type="transmembrane region" description="Helical" evidence="1">
    <location>
        <begin position="112"/>
        <end position="129"/>
    </location>
</feature>
<keyword evidence="1" id="KW-1133">Transmembrane helix</keyword>
<dbReference type="Proteomes" id="UP001501490">
    <property type="component" value="Unassembled WGS sequence"/>
</dbReference>
<feature type="transmembrane region" description="Helical" evidence="1">
    <location>
        <begin position="141"/>
        <end position="158"/>
    </location>
</feature>
<sequence length="231" mass="24294">MVTTIPDVELQQSESVQPTAKRRIGLIVAVSMAAGLIAAVILIALPFVPAKENVLTGLVLLGFALGWALLAVLSVRFSDRPQRWAAAPATFMAVVGLACLSGSAAVRDVVGWVWPPVLLGLVVWMFVQARRHLRGRGARWLVYPVLAVLGIAAVGGGYETVRESLDAKAYPMPGQLVDVGGYRLHLSCTGTGSPTVILEPGQGGVSSDLGWIAPAVARDTTVCVYDRAGRG</sequence>
<feature type="transmembrane region" description="Helical" evidence="1">
    <location>
        <begin position="24"/>
        <end position="48"/>
    </location>
</feature>
<dbReference type="EMBL" id="BAABAB010000043">
    <property type="protein sequence ID" value="GAA3636713.1"/>
    <property type="molecule type" value="Genomic_DNA"/>
</dbReference>
<accession>A0ABP7ANJ7</accession>
<reference evidence="3" key="1">
    <citation type="journal article" date="2019" name="Int. J. Syst. Evol. Microbiol.">
        <title>The Global Catalogue of Microorganisms (GCM) 10K type strain sequencing project: providing services to taxonomists for standard genome sequencing and annotation.</title>
        <authorList>
            <consortium name="The Broad Institute Genomics Platform"/>
            <consortium name="The Broad Institute Genome Sequencing Center for Infectious Disease"/>
            <person name="Wu L."/>
            <person name="Ma J."/>
        </authorList>
    </citation>
    <scope>NUCLEOTIDE SEQUENCE [LARGE SCALE GENOMIC DNA]</scope>
    <source>
        <strain evidence="3">JCM 16929</strain>
    </source>
</reference>
<dbReference type="Gene3D" id="3.40.50.1820">
    <property type="entry name" value="alpha/beta hydrolase"/>
    <property type="match status" value="1"/>
</dbReference>
<proteinExistence type="predicted"/>
<evidence type="ECO:0000256" key="1">
    <source>
        <dbReference type="SAM" id="Phobius"/>
    </source>
</evidence>
<evidence type="ECO:0000313" key="3">
    <source>
        <dbReference type="Proteomes" id="UP001501490"/>
    </source>
</evidence>
<dbReference type="RefSeq" id="WP_344808652.1">
    <property type="nucleotide sequence ID" value="NZ_BAABAB010000043.1"/>
</dbReference>
<organism evidence="2 3">
    <name type="scientific">Microlunatus ginsengisoli</name>
    <dbReference type="NCBI Taxonomy" id="363863"/>
    <lineage>
        <taxon>Bacteria</taxon>
        <taxon>Bacillati</taxon>
        <taxon>Actinomycetota</taxon>
        <taxon>Actinomycetes</taxon>
        <taxon>Propionibacteriales</taxon>
        <taxon>Propionibacteriaceae</taxon>
        <taxon>Microlunatus</taxon>
    </lineage>
</organism>
<keyword evidence="1" id="KW-0472">Membrane</keyword>